<accession>A0A7W9AT79</accession>
<evidence type="ECO:0000259" key="2">
    <source>
        <dbReference type="Pfam" id="PF13439"/>
    </source>
</evidence>
<keyword evidence="3" id="KW-0808">Transferase</keyword>
<evidence type="ECO:0000313" key="4">
    <source>
        <dbReference type="Proteomes" id="UP000557739"/>
    </source>
</evidence>
<dbReference type="EMBL" id="JACIJJ010000008">
    <property type="protein sequence ID" value="MBB5700142.1"/>
    <property type="molecule type" value="Genomic_DNA"/>
</dbReference>
<evidence type="ECO:0000259" key="1">
    <source>
        <dbReference type="Pfam" id="PF00534"/>
    </source>
</evidence>
<comment type="caution">
    <text evidence="3">The sequence shown here is derived from an EMBL/GenBank/DDBJ whole genome shotgun (WGS) entry which is preliminary data.</text>
</comment>
<sequence length="380" mass="41128">MPEQLRVLQLAKHFAPDTGGIETVTLNISEVLLRFGIRADVLCTEVKGPYAETARDYDVLRCRSDLAIGNKRLSWEYVTRGRALEAEYDCALVHLPNPLAMLAAAAWRKPVILIWHADIPQTPIRLASAPLDRWMIRKAAAIISPTPVHTGASHYATAIARRGSTVIPYPFDRSLMAAPTGQSDFARRLDTFAAGRSLAVAVGRLVPYKGFDMLIEAARGFGDDLCALIVGNGPLRQALADKIAAEGVGDRIMMAGGLSDDELADALGRARMGCMPSVTAAEMYGMAQVESMAAGLPMVSTDIPRSGVPFVNRHDETGLVVPPADPAALAAAMRRLAEDNALWQRLREGALRSVAEEHDVDRVGERYARLIREVVGRGQA</sequence>
<dbReference type="PANTHER" id="PTHR45947:SF3">
    <property type="entry name" value="SULFOQUINOVOSYL TRANSFERASE SQD2"/>
    <property type="match status" value="1"/>
</dbReference>
<dbReference type="InterPro" id="IPR050194">
    <property type="entry name" value="Glycosyltransferase_grp1"/>
</dbReference>
<evidence type="ECO:0000313" key="3">
    <source>
        <dbReference type="EMBL" id="MBB5700142.1"/>
    </source>
</evidence>
<proteinExistence type="predicted"/>
<name>A0A7W9AT79_9SPHN</name>
<gene>
    <name evidence="3" type="ORF">FHR19_003524</name>
</gene>
<dbReference type="Proteomes" id="UP000557739">
    <property type="component" value="Unassembled WGS sequence"/>
</dbReference>
<dbReference type="Pfam" id="PF00534">
    <property type="entry name" value="Glycos_transf_1"/>
    <property type="match status" value="1"/>
</dbReference>
<reference evidence="3 4" key="1">
    <citation type="submission" date="2020-08" db="EMBL/GenBank/DDBJ databases">
        <title>Genomic Encyclopedia of Type Strains, Phase IV (KMG-IV): sequencing the most valuable type-strain genomes for metagenomic binning, comparative biology and taxonomic classification.</title>
        <authorList>
            <person name="Goeker M."/>
        </authorList>
    </citation>
    <scope>NUCLEOTIDE SEQUENCE [LARGE SCALE GENOMIC DNA]</scope>
    <source>
        <strain evidence="3 4">DSM 27244</strain>
    </source>
</reference>
<dbReference type="GO" id="GO:0016757">
    <property type="term" value="F:glycosyltransferase activity"/>
    <property type="evidence" value="ECO:0007669"/>
    <property type="project" value="InterPro"/>
</dbReference>
<dbReference type="Pfam" id="PF13439">
    <property type="entry name" value="Glyco_transf_4"/>
    <property type="match status" value="1"/>
</dbReference>
<organism evidence="3 4">
    <name type="scientific">Sphingomonas yantingensis</name>
    <dbReference type="NCBI Taxonomy" id="1241761"/>
    <lineage>
        <taxon>Bacteria</taxon>
        <taxon>Pseudomonadati</taxon>
        <taxon>Pseudomonadota</taxon>
        <taxon>Alphaproteobacteria</taxon>
        <taxon>Sphingomonadales</taxon>
        <taxon>Sphingomonadaceae</taxon>
        <taxon>Sphingomonas</taxon>
    </lineage>
</organism>
<feature type="domain" description="Glycosyl transferase family 1" evidence="1">
    <location>
        <begin position="195"/>
        <end position="350"/>
    </location>
</feature>
<dbReference type="RefSeq" id="WP_184031174.1">
    <property type="nucleotide sequence ID" value="NZ_JACIJJ010000008.1"/>
</dbReference>
<dbReference type="InterPro" id="IPR001296">
    <property type="entry name" value="Glyco_trans_1"/>
</dbReference>
<dbReference type="AlphaFoldDB" id="A0A7W9AT79"/>
<dbReference type="PANTHER" id="PTHR45947">
    <property type="entry name" value="SULFOQUINOVOSYL TRANSFERASE SQD2"/>
    <property type="match status" value="1"/>
</dbReference>
<dbReference type="InterPro" id="IPR028098">
    <property type="entry name" value="Glyco_trans_4-like_N"/>
</dbReference>
<keyword evidence="4" id="KW-1185">Reference proteome</keyword>
<dbReference type="Gene3D" id="3.40.50.2000">
    <property type="entry name" value="Glycogen Phosphorylase B"/>
    <property type="match status" value="2"/>
</dbReference>
<protein>
    <submittedName>
        <fullName evidence="3">Glycosyltransferase involved in cell wall biosynthesis</fullName>
    </submittedName>
</protein>
<dbReference type="SUPFAM" id="SSF53756">
    <property type="entry name" value="UDP-Glycosyltransferase/glycogen phosphorylase"/>
    <property type="match status" value="1"/>
</dbReference>
<feature type="domain" description="Glycosyltransferase subfamily 4-like N-terminal" evidence="2">
    <location>
        <begin position="19"/>
        <end position="147"/>
    </location>
</feature>